<organism evidence="2 3">
    <name type="scientific">Sungouiella intermedia</name>
    <dbReference type="NCBI Taxonomy" id="45354"/>
    <lineage>
        <taxon>Eukaryota</taxon>
        <taxon>Fungi</taxon>
        <taxon>Dikarya</taxon>
        <taxon>Ascomycota</taxon>
        <taxon>Saccharomycotina</taxon>
        <taxon>Pichiomycetes</taxon>
        <taxon>Metschnikowiaceae</taxon>
        <taxon>Sungouiella</taxon>
    </lineage>
</organism>
<evidence type="ECO:0000313" key="3">
    <source>
        <dbReference type="Proteomes" id="UP000182259"/>
    </source>
</evidence>
<feature type="region of interest" description="Disordered" evidence="1">
    <location>
        <begin position="77"/>
        <end position="103"/>
    </location>
</feature>
<evidence type="ECO:0000256" key="1">
    <source>
        <dbReference type="SAM" id="MobiDB-lite"/>
    </source>
</evidence>
<gene>
    <name evidence="2" type="ORF">SAMEA4029009_CIC11G00000003315</name>
</gene>
<reference evidence="2 3" key="1">
    <citation type="submission" date="2016-10" db="EMBL/GenBank/DDBJ databases">
        <authorList>
            <person name="de Groot N.N."/>
        </authorList>
    </citation>
    <scope>NUCLEOTIDE SEQUENCE [LARGE SCALE GENOMIC DNA]</scope>
    <source>
        <strain evidence="2 3">PYCC 4715</strain>
    </source>
</reference>
<protein>
    <submittedName>
        <fullName evidence="2">CIC11C00000003315</fullName>
    </submittedName>
</protein>
<feature type="compositionally biased region" description="Low complexity" evidence="1">
    <location>
        <begin position="84"/>
        <end position="96"/>
    </location>
</feature>
<evidence type="ECO:0000313" key="2">
    <source>
        <dbReference type="EMBL" id="SGZ56867.1"/>
    </source>
</evidence>
<name>A0A1L0C040_9ASCO</name>
<proteinExistence type="predicted"/>
<dbReference type="Proteomes" id="UP000182259">
    <property type="component" value="Chromosome V"/>
</dbReference>
<dbReference type="AlphaFoldDB" id="A0A1L0C040"/>
<sequence>MFSVRCDVHSNTMEGKIKFKKKKFGGARRLRPAEEDVDDDEVTSFVSVKSDVRKSKVNRWAKYLTLGEMAEDINEVQQGQLPHSQPQKSQPNQTQQAFKSTEDDEGGVFIHDSKLEVVSNSVQLELSKEKTSLVEDDPMVVDMDTVTSVDSLGAYVNVVNNTFTLKESHYRDTLPTLTQEYDDLDEDTVKPKFDDKEDEDMYDVEIYGEKPRNFNSDMYAFEVLSDASDEAGVKISPVKVSSIDELIGSIQEEAERLRISISTSTGELGTLKMQLERAQTKRQEVVSLL</sequence>
<accession>A0A1L0C040</accession>
<dbReference type="EMBL" id="LT635768">
    <property type="protein sequence ID" value="SGZ56867.1"/>
    <property type="molecule type" value="Genomic_DNA"/>
</dbReference>